<dbReference type="InterPro" id="IPR000727">
    <property type="entry name" value="T_SNARE_dom"/>
</dbReference>
<evidence type="ECO:0000313" key="16">
    <source>
        <dbReference type="Proteomes" id="UP000094291"/>
    </source>
</evidence>
<dbReference type="InterPro" id="IPR004089">
    <property type="entry name" value="MCPsignal_dom"/>
</dbReference>
<feature type="domain" description="Methyl-accepting transducer" evidence="12">
    <location>
        <begin position="359"/>
        <end position="595"/>
    </location>
</feature>
<dbReference type="SMART" id="SM00283">
    <property type="entry name" value="MA"/>
    <property type="match status" value="1"/>
</dbReference>
<evidence type="ECO:0000256" key="1">
    <source>
        <dbReference type="ARBA" id="ARBA00004429"/>
    </source>
</evidence>
<dbReference type="SUPFAM" id="SSF58104">
    <property type="entry name" value="Methyl-accepting chemotaxis protein (MCP) signaling domain"/>
    <property type="match status" value="1"/>
</dbReference>
<evidence type="ECO:0000256" key="10">
    <source>
        <dbReference type="PROSITE-ProRule" id="PRU00284"/>
    </source>
</evidence>
<dbReference type="Pfam" id="PF00672">
    <property type="entry name" value="HAMP"/>
    <property type="match status" value="1"/>
</dbReference>
<keyword evidence="2" id="KW-1003">Cell membrane</keyword>
<evidence type="ECO:0000256" key="9">
    <source>
        <dbReference type="ARBA" id="ARBA00029447"/>
    </source>
</evidence>
<dbReference type="SUPFAM" id="SSF103190">
    <property type="entry name" value="Sensory domain-like"/>
    <property type="match status" value="1"/>
</dbReference>
<evidence type="ECO:0000256" key="8">
    <source>
        <dbReference type="ARBA" id="ARBA00023224"/>
    </source>
</evidence>
<dbReference type="FunFam" id="1.10.287.950:FF:000001">
    <property type="entry name" value="Methyl-accepting chemotaxis sensory transducer"/>
    <property type="match status" value="1"/>
</dbReference>
<keyword evidence="7 11" id="KW-0472">Membrane</keyword>
<keyword evidence="4" id="KW-0997">Cell inner membrane</keyword>
<dbReference type="CDD" id="cd12912">
    <property type="entry name" value="PDC2_MCP_like"/>
    <property type="match status" value="1"/>
</dbReference>
<comment type="subcellular location">
    <subcellularLocation>
        <location evidence="1">Cell inner membrane</location>
        <topology evidence="1">Multi-pass membrane protein</topology>
    </subcellularLocation>
</comment>
<evidence type="ECO:0000259" key="13">
    <source>
        <dbReference type="PROSITE" id="PS50192"/>
    </source>
</evidence>
<dbReference type="InterPro" id="IPR033479">
    <property type="entry name" value="dCache_1"/>
</dbReference>
<evidence type="ECO:0000313" key="15">
    <source>
        <dbReference type="EMBL" id="ODC03469.1"/>
    </source>
</evidence>
<dbReference type="PROSITE" id="PS50111">
    <property type="entry name" value="CHEMOTAXIS_TRANSDUC_2"/>
    <property type="match status" value="1"/>
</dbReference>
<evidence type="ECO:0000256" key="6">
    <source>
        <dbReference type="ARBA" id="ARBA00022989"/>
    </source>
</evidence>
<evidence type="ECO:0000256" key="4">
    <source>
        <dbReference type="ARBA" id="ARBA00022519"/>
    </source>
</evidence>
<keyword evidence="5 11" id="KW-0812">Transmembrane</keyword>
<name>A0A1E2V8Y2_9GAMM</name>
<dbReference type="CDD" id="cd12913">
    <property type="entry name" value="PDC1_MCP_like"/>
    <property type="match status" value="1"/>
</dbReference>
<dbReference type="GO" id="GO:0007165">
    <property type="term" value="P:signal transduction"/>
    <property type="evidence" value="ECO:0007669"/>
    <property type="project" value="UniProtKB-KW"/>
</dbReference>
<evidence type="ECO:0000256" key="5">
    <source>
        <dbReference type="ARBA" id="ARBA00022692"/>
    </source>
</evidence>
<dbReference type="CDD" id="cd06225">
    <property type="entry name" value="HAMP"/>
    <property type="match status" value="1"/>
</dbReference>
<protein>
    <recommendedName>
        <fullName evidence="17">Chemotaxis protein</fullName>
    </recommendedName>
</protein>
<dbReference type="STRING" id="197479.BFW38_07835"/>
<comment type="caution">
    <text evidence="15">The sequence shown here is derived from an EMBL/GenBank/DDBJ whole genome shotgun (WGS) entry which is preliminary data.</text>
</comment>
<evidence type="ECO:0000259" key="14">
    <source>
        <dbReference type="PROSITE" id="PS50885"/>
    </source>
</evidence>
<evidence type="ECO:0000256" key="7">
    <source>
        <dbReference type="ARBA" id="ARBA00023136"/>
    </source>
</evidence>
<keyword evidence="3" id="KW-0145">Chemotaxis</keyword>
<dbReference type="AlphaFoldDB" id="A0A1E2V8Y2"/>
<dbReference type="InterPro" id="IPR029151">
    <property type="entry name" value="Sensor-like_sf"/>
</dbReference>
<sequence>MAISLRTRILSVSVAAITLVTGYLVYESTSALTQQMQNSLLHNARNFAGAYGEEVGHWLSSRQRVVSALARHMEKYPNAAPYPAVQQAYASGGFALTYFGNADGQMFRQDPAIDRSRPNYDPRTRGWYKNAISAGGPSVSLPYMSSTLKQLGVIVTDVVYRHGSPYGAIGANLTLDQLSKQVATLDIPGSGLAMIVDKNNDIIAHPDADMVMKKASEIAPSLDNQRLTMLAADNRLLEEQIQGKTDFAYAQAIPDTQWTLVFLMDKAELMAPVYKVLTRQLIIAALMLIGFIGLLYALFKVLFKDLDSVSKALNEIAEGEGDLRTRIEVKRQDEIGLLAQGFNKFVDHMHGVVTRLVQTSKDLAEEAQNMSAASSQRAERVTTQQNEIDMVASAVTEMASATQEIAGNAESTAAAASESVTLGNTGRQQVEQSRDSTRALANEVNKAGEGIAALDDHAQKISTILSTISDIAEQTNLLALNAAIEAARAGDQGRGFAVVADEVRMLSQRTHKATGEIQHMIEALQKRTSETVESMQSSYQRADTSVKDADKATENLTQIAESIRSISEMATQIATAAEEQTSVTQDISSNTENIRVVASELADEINAGVEQAGRLSQLAHDVKNEVSRFKI</sequence>
<dbReference type="InterPro" id="IPR003660">
    <property type="entry name" value="HAMP_dom"/>
</dbReference>
<evidence type="ECO:0000259" key="12">
    <source>
        <dbReference type="PROSITE" id="PS50111"/>
    </source>
</evidence>
<comment type="similarity">
    <text evidence="9">Belongs to the methyl-accepting chemotaxis (MCP) protein family.</text>
</comment>
<dbReference type="OrthoDB" id="2489132at2"/>
<dbReference type="Gene3D" id="1.10.287.950">
    <property type="entry name" value="Methyl-accepting chemotaxis protein"/>
    <property type="match status" value="1"/>
</dbReference>
<dbReference type="CDD" id="cd11386">
    <property type="entry name" value="MCP_signal"/>
    <property type="match status" value="1"/>
</dbReference>
<keyword evidence="16" id="KW-1185">Reference proteome</keyword>
<feature type="domain" description="T-SNARE coiled-coil homology" evidence="13">
    <location>
        <begin position="546"/>
        <end position="594"/>
    </location>
</feature>
<organism evidence="15 16">
    <name type="scientific">Terasakiispira papahanaumokuakeensis</name>
    <dbReference type="NCBI Taxonomy" id="197479"/>
    <lineage>
        <taxon>Bacteria</taxon>
        <taxon>Pseudomonadati</taxon>
        <taxon>Pseudomonadota</taxon>
        <taxon>Gammaproteobacteria</taxon>
        <taxon>Oceanospirillales</taxon>
        <taxon>Terasakiispira</taxon>
    </lineage>
</organism>
<dbReference type="PROSITE" id="PS50885">
    <property type="entry name" value="HAMP"/>
    <property type="match status" value="1"/>
</dbReference>
<feature type="transmembrane region" description="Helical" evidence="11">
    <location>
        <begin position="281"/>
        <end position="303"/>
    </location>
</feature>
<keyword evidence="8 10" id="KW-0807">Transducer</keyword>
<dbReference type="SMART" id="SM00304">
    <property type="entry name" value="HAMP"/>
    <property type="match status" value="1"/>
</dbReference>
<dbReference type="EMBL" id="MDTQ01000001">
    <property type="protein sequence ID" value="ODC03469.1"/>
    <property type="molecule type" value="Genomic_DNA"/>
</dbReference>
<dbReference type="GO" id="GO:0005886">
    <property type="term" value="C:plasma membrane"/>
    <property type="evidence" value="ECO:0007669"/>
    <property type="project" value="UniProtKB-SubCell"/>
</dbReference>
<dbReference type="GO" id="GO:0006935">
    <property type="term" value="P:chemotaxis"/>
    <property type="evidence" value="ECO:0007669"/>
    <property type="project" value="UniProtKB-KW"/>
</dbReference>
<dbReference type="Proteomes" id="UP000094291">
    <property type="component" value="Unassembled WGS sequence"/>
</dbReference>
<evidence type="ECO:0000256" key="11">
    <source>
        <dbReference type="SAM" id="Phobius"/>
    </source>
</evidence>
<accession>A0A1E2V8Y2</accession>
<dbReference type="Pfam" id="PF02743">
    <property type="entry name" value="dCache_1"/>
    <property type="match status" value="1"/>
</dbReference>
<evidence type="ECO:0008006" key="17">
    <source>
        <dbReference type="Google" id="ProtNLM"/>
    </source>
</evidence>
<dbReference type="PANTHER" id="PTHR32089">
    <property type="entry name" value="METHYL-ACCEPTING CHEMOTAXIS PROTEIN MCPB"/>
    <property type="match status" value="1"/>
</dbReference>
<feature type="domain" description="HAMP" evidence="14">
    <location>
        <begin position="300"/>
        <end position="354"/>
    </location>
</feature>
<keyword evidence="6 11" id="KW-1133">Transmembrane helix</keyword>
<dbReference type="Pfam" id="PF00015">
    <property type="entry name" value="MCPsignal"/>
    <property type="match status" value="1"/>
</dbReference>
<gene>
    <name evidence="15" type="ORF">BFW38_07835</name>
</gene>
<feature type="transmembrane region" description="Helical" evidence="11">
    <location>
        <begin position="7"/>
        <end position="26"/>
    </location>
</feature>
<evidence type="ECO:0000256" key="3">
    <source>
        <dbReference type="ARBA" id="ARBA00022500"/>
    </source>
</evidence>
<dbReference type="PANTHER" id="PTHR32089:SF117">
    <property type="entry name" value="METHYL ACCEPTING SENSORY TRANSDUCER WITH CACHE_1 SMALL MOLECULE BINDING DOMAIN"/>
    <property type="match status" value="1"/>
</dbReference>
<dbReference type="PROSITE" id="PS50192">
    <property type="entry name" value="T_SNARE"/>
    <property type="match status" value="1"/>
</dbReference>
<dbReference type="RefSeq" id="WP_068997885.1">
    <property type="nucleotide sequence ID" value="NZ_MDTQ01000001.1"/>
</dbReference>
<reference evidence="15 16" key="1">
    <citation type="submission" date="2016-08" db="EMBL/GenBank/DDBJ databases">
        <authorList>
            <person name="Seilhamer J.J."/>
        </authorList>
    </citation>
    <scope>NUCLEOTIDE SEQUENCE [LARGE SCALE GENOMIC DNA]</scope>
    <source>
        <strain evidence="15 16">PH27A</strain>
    </source>
</reference>
<proteinExistence type="inferred from homology"/>
<evidence type="ECO:0000256" key="2">
    <source>
        <dbReference type="ARBA" id="ARBA00022475"/>
    </source>
</evidence>
<dbReference type="Gene3D" id="3.30.450.20">
    <property type="entry name" value="PAS domain"/>
    <property type="match status" value="2"/>
</dbReference>